<keyword evidence="3" id="KW-0812">Transmembrane</keyword>
<feature type="transmembrane region" description="Helical" evidence="3">
    <location>
        <begin position="263"/>
        <end position="287"/>
    </location>
</feature>
<evidence type="ECO:0000313" key="7">
    <source>
        <dbReference type="Proteomes" id="UP000222106"/>
    </source>
</evidence>
<dbReference type="PROSITE" id="PS51257">
    <property type="entry name" value="PROKAR_LIPOPROTEIN"/>
    <property type="match status" value="1"/>
</dbReference>
<evidence type="ECO:0000256" key="2">
    <source>
        <dbReference type="SAM" id="MobiDB-lite"/>
    </source>
</evidence>
<accession>A0A2A9EPX5</accession>
<feature type="region of interest" description="Disordered" evidence="2">
    <location>
        <begin position="26"/>
        <end position="72"/>
    </location>
</feature>
<name>A0A2A9EPX5_9MICO</name>
<feature type="compositionally biased region" description="Low complexity" evidence="2">
    <location>
        <begin position="26"/>
        <end position="39"/>
    </location>
</feature>
<evidence type="ECO:0000256" key="1">
    <source>
        <dbReference type="SAM" id="Coils"/>
    </source>
</evidence>
<dbReference type="RefSeq" id="WP_098484248.1">
    <property type="nucleotide sequence ID" value="NZ_PDJI01000004.1"/>
</dbReference>
<dbReference type="Proteomes" id="UP000222106">
    <property type="component" value="Unassembled WGS sequence"/>
</dbReference>
<feature type="compositionally biased region" description="Gly residues" evidence="2">
    <location>
        <begin position="40"/>
        <end position="69"/>
    </location>
</feature>
<keyword evidence="3" id="KW-0472">Membrane</keyword>
<organism evidence="6 7">
    <name type="scientific">Georgenia soli</name>
    <dbReference type="NCBI Taxonomy" id="638953"/>
    <lineage>
        <taxon>Bacteria</taxon>
        <taxon>Bacillati</taxon>
        <taxon>Actinomycetota</taxon>
        <taxon>Actinomycetes</taxon>
        <taxon>Micrococcales</taxon>
        <taxon>Bogoriellaceae</taxon>
        <taxon>Georgenia</taxon>
    </lineage>
</organism>
<sequence>MRRLRWMLALLVAALLLAGCTSGSGGAESAEGVAAPGQDAGDGAGGEAGGGAGGEAPAGGDPATGGGSGADADRQVVTEVDATVVVDDPTAAADQVVRLAESAGGRVDQRRQRAAGAEGMESLPSAWLTVRVPAADLTTVLDDLREVGEVRELDAATTDVTTTTRDLDSRIKALQTSVDRLLAIMADAKDTAALLATESEISARQAELESLQSERAHLADRVSMSTLRVDLIAKDAPVVVEAGGFLGGLRTGWDALVTTIDGVLVALGVLLPWLVVVGVPLGVAWVLRRRRRRVSAA</sequence>
<evidence type="ECO:0000259" key="5">
    <source>
        <dbReference type="Pfam" id="PF14257"/>
    </source>
</evidence>
<evidence type="ECO:0000313" key="6">
    <source>
        <dbReference type="EMBL" id="PFG40305.1"/>
    </source>
</evidence>
<dbReference type="EMBL" id="PDJI01000004">
    <property type="protein sequence ID" value="PFG40305.1"/>
    <property type="molecule type" value="Genomic_DNA"/>
</dbReference>
<proteinExistence type="predicted"/>
<evidence type="ECO:0000256" key="3">
    <source>
        <dbReference type="SAM" id="Phobius"/>
    </source>
</evidence>
<feature type="domain" description="DUF4349" evidence="5">
    <location>
        <begin position="74"/>
        <end position="285"/>
    </location>
</feature>
<comment type="caution">
    <text evidence="6">The sequence shown here is derived from an EMBL/GenBank/DDBJ whole genome shotgun (WGS) entry which is preliminary data.</text>
</comment>
<feature type="coiled-coil region" evidence="1">
    <location>
        <begin position="194"/>
        <end position="221"/>
    </location>
</feature>
<keyword evidence="1" id="KW-0175">Coiled coil</keyword>
<dbReference type="InterPro" id="IPR025645">
    <property type="entry name" value="DUF4349"/>
</dbReference>
<dbReference type="AlphaFoldDB" id="A0A2A9EPX5"/>
<evidence type="ECO:0000256" key="4">
    <source>
        <dbReference type="SAM" id="SignalP"/>
    </source>
</evidence>
<gene>
    <name evidence="6" type="ORF">ATJ97_2830</name>
</gene>
<feature type="chain" id="PRO_5039589498" evidence="4">
    <location>
        <begin position="27"/>
        <end position="297"/>
    </location>
</feature>
<feature type="signal peptide" evidence="4">
    <location>
        <begin position="1"/>
        <end position="26"/>
    </location>
</feature>
<reference evidence="6 7" key="1">
    <citation type="submission" date="2017-10" db="EMBL/GenBank/DDBJ databases">
        <title>Sequencing the genomes of 1000 actinobacteria strains.</title>
        <authorList>
            <person name="Klenk H.-P."/>
        </authorList>
    </citation>
    <scope>NUCLEOTIDE SEQUENCE [LARGE SCALE GENOMIC DNA]</scope>
    <source>
        <strain evidence="6 7">DSM 21838</strain>
    </source>
</reference>
<keyword evidence="3" id="KW-1133">Transmembrane helix</keyword>
<dbReference type="Pfam" id="PF14257">
    <property type="entry name" value="DUF4349"/>
    <property type="match status" value="1"/>
</dbReference>
<dbReference type="OrthoDB" id="186919at2"/>
<keyword evidence="7" id="KW-1185">Reference proteome</keyword>
<protein>
    <submittedName>
        <fullName evidence="6">Uncharacterized protein DUF4349</fullName>
    </submittedName>
</protein>
<keyword evidence="4" id="KW-0732">Signal</keyword>